<protein>
    <submittedName>
        <fullName evidence="2">Uncharacterized protein</fullName>
    </submittedName>
</protein>
<feature type="compositionally biased region" description="Polar residues" evidence="1">
    <location>
        <begin position="110"/>
        <end position="132"/>
    </location>
</feature>
<dbReference type="InterPro" id="IPR036265">
    <property type="entry name" value="HIT-like_sf"/>
</dbReference>
<dbReference type="EMBL" id="JAPCWZ010000009">
    <property type="protein sequence ID" value="KAK8851518.1"/>
    <property type="molecule type" value="Genomic_DNA"/>
</dbReference>
<feature type="compositionally biased region" description="Low complexity" evidence="1">
    <location>
        <begin position="24"/>
        <end position="43"/>
    </location>
</feature>
<comment type="caution">
    <text evidence="2">The sequence shown here is derived from an EMBL/GenBank/DDBJ whole genome shotgun (WGS) entry which is preliminary data.</text>
</comment>
<gene>
    <name evidence="2" type="ORF">PGQ11_013997</name>
</gene>
<dbReference type="Gene3D" id="3.30.428.10">
    <property type="entry name" value="HIT-like"/>
    <property type="match status" value="1"/>
</dbReference>
<name>A0ABR2HRB3_9PEZI</name>
<reference evidence="2 3" key="1">
    <citation type="journal article" date="2024" name="IMA Fungus">
        <title>Apiospora arundinis, a panoply of carbohydrate-active enzymes and secondary metabolites.</title>
        <authorList>
            <person name="Sorensen T."/>
            <person name="Petersen C."/>
            <person name="Muurmann A.T."/>
            <person name="Christiansen J.V."/>
            <person name="Brundto M.L."/>
            <person name="Overgaard C.K."/>
            <person name="Boysen A.T."/>
            <person name="Wollenberg R.D."/>
            <person name="Larsen T.O."/>
            <person name="Sorensen J.L."/>
            <person name="Nielsen K.L."/>
            <person name="Sondergaard T.E."/>
        </authorList>
    </citation>
    <scope>NUCLEOTIDE SEQUENCE [LARGE SCALE GENOMIC DNA]</scope>
    <source>
        <strain evidence="2 3">AAU 773</strain>
    </source>
</reference>
<proteinExistence type="predicted"/>
<accession>A0ABR2HRB3</accession>
<feature type="compositionally biased region" description="Polar residues" evidence="1">
    <location>
        <begin position="1"/>
        <end position="17"/>
    </location>
</feature>
<organism evidence="2 3">
    <name type="scientific">Apiospora arundinis</name>
    <dbReference type="NCBI Taxonomy" id="335852"/>
    <lineage>
        <taxon>Eukaryota</taxon>
        <taxon>Fungi</taxon>
        <taxon>Dikarya</taxon>
        <taxon>Ascomycota</taxon>
        <taxon>Pezizomycotina</taxon>
        <taxon>Sordariomycetes</taxon>
        <taxon>Xylariomycetidae</taxon>
        <taxon>Amphisphaeriales</taxon>
        <taxon>Apiosporaceae</taxon>
        <taxon>Apiospora</taxon>
    </lineage>
</organism>
<evidence type="ECO:0000313" key="3">
    <source>
        <dbReference type="Proteomes" id="UP001390339"/>
    </source>
</evidence>
<feature type="region of interest" description="Disordered" evidence="1">
    <location>
        <begin position="1"/>
        <end position="77"/>
    </location>
</feature>
<dbReference type="Proteomes" id="UP001390339">
    <property type="component" value="Unassembled WGS sequence"/>
</dbReference>
<feature type="region of interest" description="Disordered" evidence="1">
    <location>
        <begin position="101"/>
        <end position="132"/>
    </location>
</feature>
<keyword evidence="3" id="KW-1185">Reference proteome</keyword>
<dbReference type="SUPFAM" id="SSF54197">
    <property type="entry name" value="HIT-like"/>
    <property type="match status" value="1"/>
</dbReference>
<evidence type="ECO:0000313" key="2">
    <source>
        <dbReference type="EMBL" id="KAK8851518.1"/>
    </source>
</evidence>
<evidence type="ECO:0000256" key="1">
    <source>
        <dbReference type="SAM" id="MobiDB-lite"/>
    </source>
</evidence>
<sequence>MQSKASPMSEPTPTAAMSTPDGLPPRQQQVEQQPTQDQLTQPRGAHLLTSTTKSHRHATNEALAADDSTPPGQEKTTSFMCFPISRILSIKHSMPFSWFRNRDEPKDAPASSSMETPSSHQPQTSSYPTDSNTMKVAGVDLNERYKQEWPKGVYEGSFKGRQDRIKVQFADFWGNSKAQQDVNAYLRNDSNHPFPKPEDMPGWVKGQNVFTNYDKPTLAEDQDVMIIGNHASFDIAQYPKKTSPAGMSMIHLLGLTKKSIYNGVSLNESNVDVIDKIIELFSSEWAELGFRKKVLNHQLNAINRLKTEALDAAKKADTEAQKHEAEALAIQGHKLAKLHWDELERDIEGLEVDDFEFGLHLYPDNSIPHFHMHIIAMRKGMRKYSTSKHDEKTKDAREVRDYIPEFCRLKEAEMKAKEAEKAKEIKETKNS</sequence>